<evidence type="ECO:0000313" key="11">
    <source>
        <dbReference type="Proteomes" id="UP000716906"/>
    </source>
</evidence>
<proteinExistence type="inferred from homology"/>
<name>A0ABS2E5F8_9FIRM</name>
<evidence type="ECO:0000256" key="7">
    <source>
        <dbReference type="ARBA" id="ARBA00051712"/>
    </source>
</evidence>
<evidence type="ECO:0000256" key="9">
    <source>
        <dbReference type="PROSITE-ProRule" id="PRU10125"/>
    </source>
</evidence>
<feature type="binding site" evidence="8">
    <location>
        <position position="165"/>
    </location>
    <ligand>
        <name>substrate</name>
    </ligand>
</feature>
<keyword evidence="5 8" id="KW-0457">Lysine biosynthesis</keyword>
<evidence type="ECO:0000256" key="1">
    <source>
        <dbReference type="ARBA" id="ARBA00005196"/>
    </source>
</evidence>
<evidence type="ECO:0000256" key="4">
    <source>
        <dbReference type="ARBA" id="ARBA00022605"/>
    </source>
</evidence>
<dbReference type="InterPro" id="IPR018510">
    <property type="entry name" value="DAP_epimerase_AS"/>
</dbReference>
<dbReference type="InterPro" id="IPR001653">
    <property type="entry name" value="DAP_epimerase_DapF"/>
</dbReference>
<evidence type="ECO:0000313" key="10">
    <source>
        <dbReference type="EMBL" id="MBM6736871.1"/>
    </source>
</evidence>
<dbReference type="Proteomes" id="UP000716906">
    <property type="component" value="Unassembled WGS sequence"/>
</dbReference>
<comment type="pathway">
    <text evidence="1 8">Amino-acid biosynthesis; L-lysine biosynthesis via DAP pathway; DL-2,6-diaminopimelate from LL-2,6-diaminopimelate: step 1/1.</text>
</comment>
<feature type="active site" description="Proton acceptor" evidence="8">
    <location>
        <position position="225"/>
    </location>
</feature>
<comment type="similarity">
    <text evidence="2 8">Belongs to the diaminopimelate epimerase family.</text>
</comment>
<feature type="site" description="Could be important to modulate the pK values of the two catalytic cysteine residues" evidence="8">
    <location>
        <position position="216"/>
    </location>
</feature>
<comment type="catalytic activity">
    <reaction evidence="7 8">
        <text>(2S,6S)-2,6-diaminopimelate = meso-2,6-diaminopimelate</text>
        <dbReference type="Rhea" id="RHEA:15393"/>
        <dbReference type="ChEBI" id="CHEBI:57609"/>
        <dbReference type="ChEBI" id="CHEBI:57791"/>
        <dbReference type="EC" id="5.1.1.7"/>
    </reaction>
</comment>
<dbReference type="GO" id="GO:0008837">
    <property type="term" value="F:diaminopimelate epimerase activity"/>
    <property type="evidence" value="ECO:0007669"/>
    <property type="project" value="UniProtKB-EC"/>
</dbReference>
<sequence length="280" mass="30800">MRFSKMQGTGNDYIYVNCLEETVNEPDILARRLSDRHFGVGADGLILIRPSRRADFAMEMYNADGSRGEMCGNGIRCLGKYVYDRGLTDKRELDIQTGAGIRHLRLFAGEEVPAGGEIRMVEVNMGKPVLEADQVPAISEHTCMIREPVRVGGVEYPMTAISMGNPHAVIFTGRVRGLDLQRLGPPIEYHGRFPRRVNVEFAQVEDRGTVRVRVWERGSGETLSCGTGACAVLAAGVLNDLTDRQVTVKLIGGDLLAQWREDTGEILLTGPAVHVFDGEV</sequence>
<comment type="subunit">
    <text evidence="8">Homodimer.</text>
</comment>
<feature type="binding site" evidence="8">
    <location>
        <begin position="226"/>
        <end position="227"/>
    </location>
    <ligand>
        <name>substrate</name>
    </ligand>
</feature>
<dbReference type="Pfam" id="PF01678">
    <property type="entry name" value="DAP_epimerase"/>
    <property type="match status" value="2"/>
</dbReference>
<dbReference type="EC" id="5.1.1.7" evidence="3 8"/>
<keyword evidence="11" id="KW-1185">Reference proteome</keyword>
<dbReference type="SUPFAM" id="SSF54506">
    <property type="entry name" value="Diaminopimelate epimerase-like"/>
    <property type="match status" value="2"/>
</dbReference>
<dbReference type="RefSeq" id="WP_205155636.1">
    <property type="nucleotide sequence ID" value="NZ_JACLYY010000002.1"/>
</dbReference>
<feature type="active site" evidence="9">
    <location>
        <position position="71"/>
    </location>
</feature>
<organism evidence="10 11">
    <name type="scientific">Faecalicatena fissicatena</name>
    <dbReference type="NCBI Taxonomy" id="290055"/>
    <lineage>
        <taxon>Bacteria</taxon>
        <taxon>Bacillati</taxon>
        <taxon>Bacillota</taxon>
        <taxon>Clostridia</taxon>
        <taxon>Lachnospirales</taxon>
        <taxon>Lachnospiraceae</taxon>
        <taxon>Faecalicatena</taxon>
    </lineage>
</organism>
<gene>
    <name evidence="8" type="primary">dapF</name>
    <name evidence="10" type="ORF">H7U36_01930</name>
</gene>
<evidence type="ECO:0000256" key="5">
    <source>
        <dbReference type="ARBA" id="ARBA00023154"/>
    </source>
</evidence>
<accession>A0ABS2E5F8</accession>
<feature type="active site" description="Proton donor" evidence="8">
    <location>
        <position position="71"/>
    </location>
</feature>
<feature type="binding site" evidence="8">
    <location>
        <position position="11"/>
    </location>
    <ligand>
        <name>substrate</name>
    </ligand>
</feature>
<evidence type="ECO:0000256" key="2">
    <source>
        <dbReference type="ARBA" id="ARBA00010219"/>
    </source>
</evidence>
<evidence type="ECO:0000256" key="3">
    <source>
        <dbReference type="ARBA" id="ARBA00013080"/>
    </source>
</evidence>
<feature type="binding site" evidence="8">
    <location>
        <position position="62"/>
    </location>
    <ligand>
        <name>substrate</name>
    </ligand>
</feature>
<evidence type="ECO:0000256" key="6">
    <source>
        <dbReference type="ARBA" id="ARBA00023235"/>
    </source>
</evidence>
<keyword evidence="6 8" id="KW-0413">Isomerase</keyword>
<comment type="caution">
    <text evidence="8">Lacks conserved residue(s) required for the propagation of feature annotation.</text>
</comment>
<keyword evidence="8" id="KW-0963">Cytoplasm</keyword>
<dbReference type="PANTHER" id="PTHR31689">
    <property type="entry name" value="DIAMINOPIMELATE EPIMERASE, CHLOROPLASTIC"/>
    <property type="match status" value="1"/>
</dbReference>
<keyword evidence="4 8" id="KW-0028">Amino-acid biosynthesis</keyword>
<reference evidence="10 11" key="1">
    <citation type="journal article" date="2021" name="Sci. Rep.">
        <title>The distribution of antibiotic resistance genes in chicken gut microbiota commensals.</title>
        <authorList>
            <person name="Juricova H."/>
            <person name="Matiasovicova J."/>
            <person name="Kubasova T."/>
            <person name="Cejkova D."/>
            <person name="Rychlik I."/>
        </authorList>
    </citation>
    <scope>NUCLEOTIDE SEQUENCE [LARGE SCALE GENOMIC DNA]</scope>
    <source>
        <strain evidence="10 11">An773</strain>
    </source>
</reference>
<dbReference type="PANTHER" id="PTHR31689:SF0">
    <property type="entry name" value="DIAMINOPIMELATE EPIMERASE"/>
    <property type="match status" value="1"/>
</dbReference>
<comment type="caution">
    <text evidence="10">The sequence shown here is derived from an EMBL/GenBank/DDBJ whole genome shotgun (WGS) entry which is preliminary data.</text>
</comment>
<feature type="binding site" evidence="8">
    <location>
        <begin position="72"/>
        <end position="73"/>
    </location>
    <ligand>
        <name>substrate</name>
    </ligand>
</feature>
<feature type="binding site" evidence="8">
    <location>
        <position position="198"/>
    </location>
    <ligand>
        <name>substrate</name>
    </ligand>
</feature>
<comment type="function">
    <text evidence="8">Catalyzes the stereoinversion of LL-2,6-diaminopimelate (L,L-DAP) to meso-diaminopimelate (meso-DAP), a precursor of L-lysine and an essential component of the bacterial peptidoglycan.</text>
</comment>
<feature type="site" description="Could be important to modulate the pK values of the two catalytic cysteine residues" evidence="8">
    <location>
        <position position="167"/>
    </location>
</feature>
<dbReference type="PROSITE" id="PS01326">
    <property type="entry name" value="DAP_EPIMERASE"/>
    <property type="match status" value="1"/>
</dbReference>
<dbReference type="EMBL" id="JACLYY010000002">
    <property type="protein sequence ID" value="MBM6736871.1"/>
    <property type="molecule type" value="Genomic_DNA"/>
</dbReference>
<dbReference type="Gene3D" id="3.10.310.10">
    <property type="entry name" value="Diaminopimelate Epimerase, Chain A, domain 1"/>
    <property type="match status" value="2"/>
</dbReference>
<feature type="binding site" evidence="8">
    <location>
        <begin position="216"/>
        <end position="217"/>
    </location>
    <ligand>
        <name>substrate</name>
    </ligand>
</feature>
<dbReference type="HAMAP" id="MF_00197">
    <property type="entry name" value="DAP_epimerase"/>
    <property type="match status" value="1"/>
</dbReference>
<dbReference type="NCBIfam" id="TIGR00652">
    <property type="entry name" value="DapF"/>
    <property type="match status" value="1"/>
</dbReference>
<comment type="subcellular location">
    <subcellularLocation>
        <location evidence="8">Cytoplasm</location>
    </subcellularLocation>
</comment>
<protein>
    <recommendedName>
        <fullName evidence="3 8">Diaminopimelate epimerase</fullName>
        <shortName evidence="8">DAP epimerase</shortName>
        <ecNumber evidence="3 8">5.1.1.7</ecNumber>
    </recommendedName>
    <alternativeName>
        <fullName evidence="8">PLP-independent amino acid racemase</fullName>
    </alternativeName>
</protein>
<evidence type="ECO:0000256" key="8">
    <source>
        <dbReference type="HAMAP-Rule" id="MF_00197"/>
    </source>
</evidence>